<dbReference type="AlphaFoldDB" id="A0AA39FG27"/>
<feature type="compositionally biased region" description="Basic and acidic residues" evidence="2">
    <location>
        <begin position="1"/>
        <end position="13"/>
    </location>
</feature>
<sequence>MVKNLNDKNRTMENTDAETVLERKIKKKKTKLVTNQNDEDSIKLNKKKHKRKTSDKNNSVNDETPTKIPKITNEDDTEEVLESNDKKETKTPKGPSKREIKRAKAAQKELERMNQHKQETTQKALNYLSMWKHARNEWKFMKVKQIWLIDNLLDETSVPDSIFPTVLEYFEGCKGMARETLLKKGMDVIKKYEQKLEESEEITETVELSRARQLLKALPTET</sequence>
<feature type="coiled-coil region" evidence="1">
    <location>
        <begin position="182"/>
        <end position="209"/>
    </location>
</feature>
<evidence type="ECO:0000313" key="4">
    <source>
        <dbReference type="EMBL" id="KAK0168922.1"/>
    </source>
</evidence>
<feature type="domain" description="WKF" evidence="3">
    <location>
        <begin position="126"/>
        <end position="187"/>
    </location>
</feature>
<evidence type="ECO:0000259" key="3">
    <source>
        <dbReference type="Pfam" id="PF10180"/>
    </source>
</evidence>
<gene>
    <name evidence="4" type="ORF">PV327_002678</name>
</gene>
<evidence type="ECO:0000313" key="5">
    <source>
        <dbReference type="Proteomes" id="UP001168972"/>
    </source>
</evidence>
<dbReference type="InterPro" id="IPR019327">
    <property type="entry name" value="WKF"/>
</dbReference>
<feature type="compositionally biased region" description="Basic and acidic residues" evidence="2">
    <location>
        <begin position="106"/>
        <end position="118"/>
    </location>
</feature>
<feature type="compositionally biased region" description="Basic residues" evidence="2">
    <location>
        <begin position="44"/>
        <end position="53"/>
    </location>
</feature>
<evidence type="ECO:0000256" key="1">
    <source>
        <dbReference type="SAM" id="Coils"/>
    </source>
</evidence>
<keyword evidence="5" id="KW-1185">Reference proteome</keyword>
<dbReference type="PANTHER" id="PTHR22306">
    <property type="entry name" value="CHROMOSOME 7 OPEN READING FRAME 50"/>
    <property type="match status" value="1"/>
</dbReference>
<proteinExistence type="predicted"/>
<feature type="region of interest" description="Disordered" evidence="2">
    <location>
        <begin position="1"/>
        <end position="118"/>
    </location>
</feature>
<reference evidence="4" key="2">
    <citation type="submission" date="2023-03" db="EMBL/GenBank/DDBJ databases">
        <authorList>
            <person name="Inwood S.N."/>
            <person name="Skelly J.G."/>
            <person name="Guhlin J."/>
            <person name="Harrop T.W.R."/>
            <person name="Goldson S.G."/>
            <person name="Dearden P.K."/>
        </authorList>
    </citation>
    <scope>NUCLEOTIDE SEQUENCE</scope>
    <source>
        <strain evidence="4">Lincoln</strain>
        <tissue evidence="4">Whole body</tissue>
    </source>
</reference>
<organism evidence="4 5">
    <name type="scientific">Microctonus hyperodae</name>
    <name type="common">Parasitoid wasp</name>
    <dbReference type="NCBI Taxonomy" id="165561"/>
    <lineage>
        <taxon>Eukaryota</taxon>
        <taxon>Metazoa</taxon>
        <taxon>Ecdysozoa</taxon>
        <taxon>Arthropoda</taxon>
        <taxon>Hexapoda</taxon>
        <taxon>Insecta</taxon>
        <taxon>Pterygota</taxon>
        <taxon>Neoptera</taxon>
        <taxon>Endopterygota</taxon>
        <taxon>Hymenoptera</taxon>
        <taxon>Apocrita</taxon>
        <taxon>Ichneumonoidea</taxon>
        <taxon>Braconidae</taxon>
        <taxon>Euphorinae</taxon>
        <taxon>Microctonus</taxon>
    </lineage>
</organism>
<reference evidence="4" key="1">
    <citation type="journal article" date="2023" name="bioRxiv">
        <title>Scaffold-level genome assemblies of two parasitoid biocontrol wasps reveal the parthenogenesis mechanism and an associated novel virus.</title>
        <authorList>
            <person name="Inwood S."/>
            <person name="Skelly J."/>
            <person name="Guhlin J."/>
            <person name="Harrop T."/>
            <person name="Goldson S."/>
            <person name="Dearden P."/>
        </authorList>
    </citation>
    <scope>NUCLEOTIDE SEQUENCE</scope>
    <source>
        <strain evidence="4">Lincoln</strain>
        <tissue evidence="4">Whole body</tissue>
    </source>
</reference>
<dbReference type="PANTHER" id="PTHR22306:SF2">
    <property type="entry name" value="CHROMOSOME 7 OPEN READING FRAME 50"/>
    <property type="match status" value="1"/>
</dbReference>
<name>A0AA39FG27_MICHY</name>
<evidence type="ECO:0000256" key="2">
    <source>
        <dbReference type="SAM" id="MobiDB-lite"/>
    </source>
</evidence>
<keyword evidence="1" id="KW-0175">Coiled coil</keyword>
<comment type="caution">
    <text evidence="4">The sequence shown here is derived from an EMBL/GenBank/DDBJ whole genome shotgun (WGS) entry which is preliminary data.</text>
</comment>
<dbReference type="Proteomes" id="UP001168972">
    <property type="component" value="Unassembled WGS sequence"/>
</dbReference>
<dbReference type="Pfam" id="PF10180">
    <property type="entry name" value="WKF"/>
    <property type="match status" value="1"/>
</dbReference>
<accession>A0AA39FG27</accession>
<protein>
    <recommendedName>
        <fullName evidence="3">WKF domain-containing protein</fullName>
    </recommendedName>
</protein>
<dbReference type="EMBL" id="JAQQBR010001831">
    <property type="protein sequence ID" value="KAK0168922.1"/>
    <property type="molecule type" value="Genomic_DNA"/>
</dbReference>